<feature type="region of interest" description="Disordered" evidence="1">
    <location>
        <begin position="1"/>
        <end position="26"/>
    </location>
</feature>
<evidence type="ECO:0008006" key="4">
    <source>
        <dbReference type="Google" id="ProtNLM"/>
    </source>
</evidence>
<feature type="compositionally biased region" description="Low complexity" evidence="1">
    <location>
        <begin position="12"/>
        <end position="26"/>
    </location>
</feature>
<dbReference type="Gene3D" id="1.10.287.950">
    <property type="entry name" value="Methyl-accepting chemotaxis protein"/>
    <property type="match status" value="1"/>
</dbReference>
<name>A0AAW5BYU6_9FIRM</name>
<dbReference type="EMBL" id="JAKNGE010000020">
    <property type="protein sequence ID" value="MCG4747047.1"/>
    <property type="molecule type" value="Genomic_DNA"/>
</dbReference>
<reference evidence="2" key="1">
    <citation type="submission" date="2022-01" db="EMBL/GenBank/DDBJ databases">
        <title>Collection of gut derived symbiotic bacterial strains cultured from healthy donors.</title>
        <authorList>
            <person name="Lin H."/>
            <person name="Kohout C."/>
            <person name="Waligurski E."/>
            <person name="Pamer E.G."/>
        </authorList>
    </citation>
    <scope>NUCLEOTIDE SEQUENCE</scope>
    <source>
        <strain evidence="2">DFI.6.55</strain>
    </source>
</reference>
<protein>
    <recommendedName>
        <fullName evidence="4">Methyl-accepting chemotaxis protein</fullName>
    </recommendedName>
</protein>
<accession>A0AAW5BYU6</accession>
<gene>
    <name evidence="2" type="ORF">L0N08_16600</name>
</gene>
<sequence length="50" mass="5378">MDQISSVVQTNSATAEESAAASEELSGQAQILKSLVGRFRLKGETQEPHF</sequence>
<evidence type="ECO:0000256" key="1">
    <source>
        <dbReference type="SAM" id="MobiDB-lite"/>
    </source>
</evidence>
<evidence type="ECO:0000313" key="2">
    <source>
        <dbReference type="EMBL" id="MCG4747047.1"/>
    </source>
</evidence>
<dbReference type="Proteomes" id="UP001299608">
    <property type="component" value="Unassembled WGS sequence"/>
</dbReference>
<proteinExistence type="predicted"/>
<dbReference type="SUPFAM" id="SSF58104">
    <property type="entry name" value="Methyl-accepting chemotaxis protein (MCP) signaling domain"/>
    <property type="match status" value="1"/>
</dbReference>
<dbReference type="AlphaFoldDB" id="A0AAW5BYU6"/>
<comment type="caution">
    <text evidence="2">The sequence shown here is derived from an EMBL/GenBank/DDBJ whole genome shotgun (WGS) entry which is preliminary data.</text>
</comment>
<feature type="compositionally biased region" description="Polar residues" evidence="1">
    <location>
        <begin position="1"/>
        <end position="11"/>
    </location>
</feature>
<organism evidence="2 3">
    <name type="scientific">Enterocloster aldenensis</name>
    <dbReference type="NCBI Taxonomy" id="358742"/>
    <lineage>
        <taxon>Bacteria</taxon>
        <taxon>Bacillati</taxon>
        <taxon>Bacillota</taxon>
        <taxon>Clostridia</taxon>
        <taxon>Lachnospirales</taxon>
        <taxon>Lachnospiraceae</taxon>
        <taxon>Enterocloster</taxon>
    </lineage>
</organism>
<evidence type="ECO:0000313" key="3">
    <source>
        <dbReference type="Proteomes" id="UP001299608"/>
    </source>
</evidence>